<dbReference type="AlphaFoldDB" id="A0A1Q8QG29"/>
<evidence type="ECO:0000313" key="1">
    <source>
        <dbReference type="EMBL" id="OLN26248.1"/>
    </source>
</evidence>
<dbReference type="EMBL" id="MLBF01000083">
    <property type="protein sequence ID" value="OLN26248.1"/>
    <property type="molecule type" value="Genomic_DNA"/>
</dbReference>
<name>A0A1Q8QG29_9FIRM</name>
<gene>
    <name evidence="1" type="ORF">DSOL_5076</name>
</gene>
<evidence type="ECO:0000313" key="2">
    <source>
        <dbReference type="Proteomes" id="UP000186102"/>
    </source>
</evidence>
<dbReference type="Proteomes" id="UP000186102">
    <property type="component" value="Unassembled WGS sequence"/>
</dbReference>
<dbReference type="RefSeq" id="WP_075367313.1">
    <property type="nucleotide sequence ID" value="NZ_MLBF01000083.1"/>
</dbReference>
<keyword evidence="2" id="KW-1185">Reference proteome</keyword>
<reference evidence="1 2" key="1">
    <citation type="submission" date="2016-09" db="EMBL/GenBank/DDBJ databases">
        <title>Complete genome of Desulfosporosinus sp. OL.</title>
        <authorList>
            <person name="Mardanov A."/>
            <person name="Beletsky A."/>
            <person name="Panova A."/>
            <person name="Karnachuk O."/>
            <person name="Ravin N."/>
        </authorList>
    </citation>
    <scope>NUCLEOTIDE SEQUENCE [LARGE SCALE GENOMIC DNA]</scope>
    <source>
        <strain evidence="1 2">OL</strain>
    </source>
</reference>
<comment type="caution">
    <text evidence="1">The sequence shown here is derived from an EMBL/GenBank/DDBJ whole genome shotgun (WGS) entry which is preliminary data.</text>
</comment>
<proteinExistence type="predicted"/>
<sequence length="169" mass="20083">MLYFSNIRLQGNILIEKFRFVAKFAFVKTLFEEYNGDDKPECVIQDITFFDINNQKLDIDSLVKRKLNDNGNEKLKIVWMVEEMEFSFTFASARIKYFVNESQEAVLEDDLDIVRQNIEELKKIDVDTKNEVLLQLRLENIEENLKFNPYPLNESKLREERAFLISVLL</sequence>
<organism evidence="1 2">
    <name type="scientific">Desulfosporosinus metallidurans</name>
    <dbReference type="NCBI Taxonomy" id="1888891"/>
    <lineage>
        <taxon>Bacteria</taxon>
        <taxon>Bacillati</taxon>
        <taxon>Bacillota</taxon>
        <taxon>Clostridia</taxon>
        <taxon>Eubacteriales</taxon>
        <taxon>Desulfitobacteriaceae</taxon>
        <taxon>Desulfosporosinus</taxon>
    </lineage>
</organism>
<accession>A0A1Q8QG29</accession>
<protein>
    <submittedName>
        <fullName evidence="1">Uncharacterized protein</fullName>
    </submittedName>
</protein>